<gene>
    <name evidence="2" type="ORF">M5X09_10005</name>
</gene>
<sequence>MKMSVKLMFGTAVLSLSLVVAAVPGFASTSHHKVSGGWSETGGYFINVPSGFVGTLDSSSPDKHEGKRLSQEITGSGDYRYAAYGETTWKDTYHYTTARMEDNKDNVRSTSGRQWGTGYTTAQSPWYTPKLFEWTQARTYWGT</sequence>
<protein>
    <recommendedName>
        <fullName evidence="4">Bacteriocin</fullName>
    </recommendedName>
</protein>
<reference evidence="2 3" key="1">
    <citation type="submission" date="2022-05" db="EMBL/GenBank/DDBJ databases">
        <title>Genome Sequencing of Bee-Associated Microbes.</title>
        <authorList>
            <person name="Dunlap C."/>
        </authorList>
    </citation>
    <scope>NUCLEOTIDE SEQUENCE [LARGE SCALE GENOMIC DNA]</scope>
    <source>
        <strain evidence="2 3">NRRL NRS-1438</strain>
    </source>
</reference>
<keyword evidence="1" id="KW-0732">Signal</keyword>
<feature type="chain" id="PRO_5047294545" description="Bacteriocin" evidence="1">
    <location>
        <begin position="23"/>
        <end position="143"/>
    </location>
</feature>
<proteinExistence type="predicted"/>
<evidence type="ECO:0008006" key="4">
    <source>
        <dbReference type="Google" id="ProtNLM"/>
    </source>
</evidence>
<dbReference type="RefSeq" id="WP_140397898.1">
    <property type="nucleotide sequence ID" value="NZ_JAMDLV010000031.1"/>
</dbReference>
<dbReference type="EMBL" id="JAMDLW010000011">
    <property type="protein sequence ID" value="MCY9520014.1"/>
    <property type="molecule type" value="Genomic_DNA"/>
</dbReference>
<comment type="caution">
    <text evidence="2">The sequence shown here is derived from an EMBL/GenBank/DDBJ whole genome shotgun (WGS) entry which is preliminary data.</text>
</comment>
<organism evidence="2 3">
    <name type="scientific">Paenibacillus apiarius</name>
    <dbReference type="NCBI Taxonomy" id="46240"/>
    <lineage>
        <taxon>Bacteria</taxon>
        <taxon>Bacillati</taxon>
        <taxon>Bacillota</taxon>
        <taxon>Bacilli</taxon>
        <taxon>Bacillales</taxon>
        <taxon>Paenibacillaceae</taxon>
        <taxon>Paenibacillus</taxon>
    </lineage>
</organism>
<keyword evidence="3" id="KW-1185">Reference proteome</keyword>
<evidence type="ECO:0000256" key="1">
    <source>
        <dbReference type="SAM" id="SignalP"/>
    </source>
</evidence>
<evidence type="ECO:0000313" key="2">
    <source>
        <dbReference type="EMBL" id="MCY9520014.1"/>
    </source>
</evidence>
<evidence type="ECO:0000313" key="3">
    <source>
        <dbReference type="Proteomes" id="UP001207626"/>
    </source>
</evidence>
<accession>A0ABT4DRM2</accession>
<dbReference type="Proteomes" id="UP001207626">
    <property type="component" value="Unassembled WGS sequence"/>
</dbReference>
<name>A0ABT4DRM2_9BACL</name>
<feature type="signal peptide" evidence="1">
    <location>
        <begin position="1"/>
        <end position="22"/>
    </location>
</feature>